<dbReference type="AlphaFoldDB" id="X0TL25"/>
<comment type="caution">
    <text evidence="1">The sequence shown here is derived from an EMBL/GenBank/DDBJ whole genome shotgun (WGS) entry which is preliminary data.</text>
</comment>
<protein>
    <submittedName>
        <fullName evidence="1">Uncharacterized protein</fullName>
    </submittedName>
</protein>
<dbReference type="SUPFAM" id="SSF48557">
    <property type="entry name" value="L-aspartase-like"/>
    <property type="match status" value="1"/>
</dbReference>
<reference evidence="1" key="1">
    <citation type="journal article" date="2014" name="Front. Microbiol.">
        <title>High frequency of phylogenetically diverse reductive dehalogenase-homologous genes in deep subseafloor sedimentary metagenomes.</title>
        <authorList>
            <person name="Kawai M."/>
            <person name="Futagami T."/>
            <person name="Toyoda A."/>
            <person name="Takaki Y."/>
            <person name="Nishi S."/>
            <person name="Hori S."/>
            <person name="Arai W."/>
            <person name="Tsubouchi T."/>
            <person name="Morono Y."/>
            <person name="Uchiyama I."/>
            <person name="Ito T."/>
            <person name="Fujiyama A."/>
            <person name="Inagaki F."/>
            <person name="Takami H."/>
        </authorList>
    </citation>
    <scope>NUCLEOTIDE SEQUENCE</scope>
    <source>
        <strain evidence="1">Expedition CK06-06</strain>
    </source>
</reference>
<dbReference type="GO" id="GO:0003824">
    <property type="term" value="F:catalytic activity"/>
    <property type="evidence" value="ECO:0007669"/>
    <property type="project" value="InterPro"/>
</dbReference>
<dbReference type="EMBL" id="BARS01014491">
    <property type="protein sequence ID" value="GAF93939.1"/>
    <property type="molecule type" value="Genomic_DNA"/>
</dbReference>
<gene>
    <name evidence="1" type="ORF">S01H1_24383</name>
</gene>
<name>X0TL25_9ZZZZ</name>
<evidence type="ECO:0000313" key="1">
    <source>
        <dbReference type="EMBL" id="GAF93939.1"/>
    </source>
</evidence>
<organism evidence="1">
    <name type="scientific">marine sediment metagenome</name>
    <dbReference type="NCBI Taxonomy" id="412755"/>
    <lineage>
        <taxon>unclassified sequences</taxon>
        <taxon>metagenomes</taxon>
        <taxon>ecological metagenomes</taxon>
    </lineage>
</organism>
<accession>X0TL25</accession>
<dbReference type="Gene3D" id="1.20.200.10">
    <property type="entry name" value="Fumarase/aspartase (Central domain)"/>
    <property type="match status" value="1"/>
</dbReference>
<dbReference type="InterPro" id="IPR008948">
    <property type="entry name" value="L-Aspartase-like"/>
</dbReference>
<feature type="non-terminal residue" evidence="1">
    <location>
        <position position="56"/>
    </location>
</feature>
<sequence>MLTILKGQPSGYSRDLQEDKVHIFTASDTVSACVDMAGAVVAHTKFNTERIARGLD</sequence>
<proteinExistence type="predicted"/>